<evidence type="ECO:0000313" key="7">
    <source>
        <dbReference type="Proteomes" id="UP000765509"/>
    </source>
</evidence>
<dbReference type="InterPro" id="IPR045257">
    <property type="entry name" value="E2/Pdx1"/>
</dbReference>
<evidence type="ECO:0000259" key="5">
    <source>
        <dbReference type="PROSITE" id="PS51826"/>
    </source>
</evidence>
<keyword evidence="7" id="KW-1185">Reference proteome</keyword>
<dbReference type="CDD" id="cd06849">
    <property type="entry name" value="lipoyl_domain"/>
    <property type="match status" value="1"/>
</dbReference>
<dbReference type="GO" id="GO:0004742">
    <property type="term" value="F:dihydrolipoyllysine-residue acetyltransferase activity"/>
    <property type="evidence" value="ECO:0007669"/>
    <property type="project" value="TreeGrafter"/>
</dbReference>
<dbReference type="EMBL" id="AVOT02009785">
    <property type="protein sequence ID" value="MBW0488830.1"/>
    <property type="molecule type" value="Genomic_DNA"/>
</dbReference>
<feature type="domain" description="Peripheral subunit-binding (PSBD)" evidence="5">
    <location>
        <begin position="190"/>
        <end position="228"/>
    </location>
</feature>
<dbReference type="InterPro" id="IPR036625">
    <property type="entry name" value="E3-bd_dom_sf"/>
</dbReference>
<dbReference type="GO" id="GO:0045254">
    <property type="term" value="C:pyruvate dehydrogenase complex"/>
    <property type="evidence" value="ECO:0007669"/>
    <property type="project" value="InterPro"/>
</dbReference>
<feature type="region of interest" description="Disordered" evidence="3">
    <location>
        <begin position="139"/>
        <end position="166"/>
    </location>
</feature>
<evidence type="ECO:0000256" key="1">
    <source>
        <dbReference type="ARBA" id="ARBA00007317"/>
    </source>
</evidence>
<dbReference type="OrthoDB" id="537444at2759"/>
<reference evidence="6" key="1">
    <citation type="submission" date="2021-03" db="EMBL/GenBank/DDBJ databases">
        <title>Draft genome sequence of rust myrtle Austropuccinia psidii MF-1, a brazilian biotype.</title>
        <authorList>
            <person name="Quecine M.C."/>
            <person name="Pachon D.M.R."/>
            <person name="Bonatelli M.L."/>
            <person name="Correr F.H."/>
            <person name="Franceschini L.M."/>
            <person name="Leite T.F."/>
            <person name="Margarido G.R.A."/>
            <person name="Almeida C.A."/>
            <person name="Ferrarezi J.A."/>
            <person name="Labate C.A."/>
        </authorList>
    </citation>
    <scope>NUCLEOTIDE SEQUENCE</scope>
    <source>
        <strain evidence="6">MF-1</strain>
    </source>
</reference>
<gene>
    <name evidence="6" type="ORF">O181_028545</name>
</gene>
<evidence type="ECO:0000259" key="4">
    <source>
        <dbReference type="PROSITE" id="PS50968"/>
    </source>
</evidence>
<feature type="region of interest" description="Disordered" evidence="3">
    <location>
        <begin position="309"/>
        <end position="328"/>
    </location>
</feature>
<dbReference type="Gene3D" id="4.10.320.10">
    <property type="entry name" value="E3-binding domain"/>
    <property type="match status" value="1"/>
</dbReference>
<evidence type="ECO:0000313" key="6">
    <source>
        <dbReference type="EMBL" id="MBW0488830.1"/>
    </source>
</evidence>
<keyword evidence="2" id="KW-0450">Lipoyl</keyword>
<accession>A0A9Q3H4A7</accession>
<dbReference type="AlphaFoldDB" id="A0A9Q3H4A7"/>
<evidence type="ECO:0000256" key="3">
    <source>
        <dbReference type="SAM" id="MobiDB-lite"/>
    </source>
</evidence>
<dbReference type="SUPFAM" id="SSF51230">
    <property type="entry name" value="Single hybrid motif"/>
    <property type="match status" value="1"/>
</dbReference>
<comment type="caution">
    <text evidence="6">The sequence shown here is derived from an EMBL/GenBank/DDBJ whole genome shotgun (WGS) entry which is preliminary data.</text>
</comment>
<dbReference type="Pfam" id="PF02817">
    <property type="entry name" value="E3_binding"/>
    <property type="match status" value="1"/>
</dbReference>
<dbReference type="PANTHER" id="PTHR23151">
    <property type="entry name" value="DIHYDROLIPOAMIDE ACETYL/SUCCINYL-TRANSFERASE-RELATED"/>
    <property type="match status" value="1"/>
</dbReference>
<dbReference type="Proteomes" id="UP000765509">
    <property type="component" value="Unassembled WGS sequence"/>
</dbReference>
<proteinExistence type="inferred from homology"/>
<dbReference type="InterPro" id="IPR004167">
    <property type="entry name" value="PSBD"/>
</dbReference>
<dbReference type="InterPro" id="IPR000089">
    <property type="entry name" value="Biotin_lipoyl"/>
</dbReference>
<dbReference type="PROSITE" id="PS51826">
    <property type="entry name" value="PSBD"/>
    <property type="match status" value="1"/>
</dbReference>
<evidence type="ECO:0000256" key="2">
    <source>
        <dbReference type="ARBA" id="ARBA00022823"/>
    </source>
</evidence>
<comment type="similarity">
    <text evidence="1">Belongs to the 2-oxoacid dehydrogenase family.</text>
</comment>
<dbReference type="GO" id="GO:0006086">
    <property type="term" value="P:pyruvate decarboxylation to acetyl-CoA"/>
    <property type="evidence" value="ECO:0007669"/>
    <property type="project" value="InterPro"/>
</dbReference>
<dbReference type="SUPFAM" id="SSF47005">
    <property type="entry name" value="Peripheral subunit-binding domain of 2-oxo acid dehydrogenase complex"/>
    <property type="match status" value="1"/>
</dbReference>
<dbReference type="FunFam" id="2.40.50.100:FF:000010">
    <property type="entry name" value="Acetyltransferase component of pyruvate dehydrogenase complex"/>
    <property type="match status" value="1"/>
</dbReference>
<protein>
    <submittedName>
        <fullName evidence="6">Uncharacterized protein</fullName>
    </submittedName>
</protein>
<dbReference type="Pfam" id="PF00364">
    <property type="entry name" value="Biotin_lipoyl"/>
    <property type="match status" value="1"/>
</dbReference>
<dbReference type="PROSITE" id="PS50968">
    <property type="entry name" value="BIOTINYL_LIPOYL"/>
    <property type="match status" value="1"/>
</dbReference>
<feature type="domain" description="Lipoyl-binding" evidence="4">
    <location>
        <begin position="45"/>
        <end position="126"/>
    </location>
</feature>
<sequence>MMFSRLVNRRISKSIYSKRSHLHPARSLQECLRAYLHASSSLQSISPLRMPALSPTMESGQITSWKVQTGDRFSAGDILLTVETDKAEVDVEAQDDGYMGPKLFGPGSNDVKTKTIKVGQLIAVLGDEAGDIQGQVDIPQNWSSGLDSKRTNSANATENGKTLPASKTNHLLQQSQASASMSHPSKGILPLSPAVSRLFTEYGLKDTTQIRGTGLHGRITKGDVLAYLGKASSPSGTALKMIQGDAEARATERSKLNPCFSNAMAEQGPPMDGITFRQWITEGLSKLSDRTSNASLPLSFESILKDYPQASPSAKSSQSSSITSPQPIDKYYDGLHNF</sequence>
<dbReference type="PANTHER" id="PTHR23151:SF82">
    <property type="entry name" value="PYRUVATE DEHYDROGENASE COMPLEX PROTEIN X COMPONENT, MITOCHONDRIAL"/>
    <property type="match status" value="1"/>
</dbReference>
<name>A0A9Q3H4A7_9BASI</name>
<dbReference type="Gene3D" id="2.40.50.100">
    <property type="match status" value="1"/>
</dbReference>
<dbReference type="InterPro" id="IPR011053">
    <property type="entry name" value="Single_hybrid_motif"/>
</dbReference>
<organism evidence="6 7">
    <name type="scientific">Austropuccinia psidii MF-1</name>
    <dbReference type="NCBI Taxonomy" id="1389203"/>
    <lineage>
        <taxon>Eukaryota</taxon>
        <taxon>Fungi</taxon>
        <taxon>Dikarya</taxon>
        <taxon>Basidiomycota</taxon>
        <taxon>Pucciniomycotina</taxon>
        <taxon>Pucciniomycetes</taxon>
        <taxon>Pucciniales</taxon>
        <taxon>Sphaerophragmiaceae</taxon>
        <taxon>Austropuccinia</taxon>
    </lineage>
</organism>